<organism evidence="1 2">
    <name type="scientific">Gigaspora margarita</name>
    <dbReference type="NCBI Taxonomy" id="4874"/>
    <lineage>
        <taxon>Eukaryota</taxon>
        <taxon>Fungi</taxon>
        <taxon>Fungi incertae sedis</taxon>
        <taxon>Mucoromycota</taxon>
        <taxon>Glomeromycotina</taxon>
        <taxon>Glomeromycetes</taxon>
        <taxon>Diversisporales</taxon>
        <taxon>Gigasporaceae</taxon>
        <taxon>Gigaspora</taxon>
    </lineage>
</organism>
<feature type="non-terminal residue" evidence="1">
    <location>
        <position position="1"/>
    </location>
</feature>
<protein>
    <submittedName>
        <fullName evidence="1">34112_t:CDS:1</fullName>
    </submittedName>
</protein>
<comment type="caution">
    <text evidence="1">The sequence shown here is derived from an EMBL/GenBank/DDBJ whole genome shotgun (WGS) entry which is preliminary data.</text>
</comment>
<dbReference type="EMBL" id="CAJVQB010054761">
    <property type="protein sequence ID" value="CAG8836959.1"/>
    <property type="molecule type" value="Genomic_DNA"/>
</dbReference>
<gene>
    <name evidence="1" type="ORF">GMARGA_LOCUS33287</name>
</gene>
<accession>A0ABN7WQ12</accession>
<proteinExistence type="predicted"/>
<name>A0ABN7WQ12_GIGMA</name>
<evidence type="ECO:0000313" key="1">
    <source>
        <dbReference type="EMBL" id="CAG8836959.1"/>
    </source>
</evidence>
<sequence length="42" mass="4862">KRAFSSLYNKILNNYGSYEEVAIKLVKDSNKNREPCLKEALN</sequence>
<evidence type="ECO:0000313" key="2">
    <source>
        <dbReference type="Proteomes" id="UP000789901"/>
    </source>
</evidence>
<keyword evidence="2" id="KW-1185">Reference proteome</keyword>
<dbReference type="Proteomes" id="UP000789901">
    <property type="component" value="Unassembled WGS sequence"/>
</dbReference>
<reference evidence="1 2" key="1">
    <citation type="submission" date="2021-06" db="EMBL/GenBank/DDBJ databases">
        <authorList>
            <person name="Kallberg Y."/>
            <person name="Tangrot J."/>
            <person name="Rosling A."/>
        </authorList>
    </citation>
    <scope>NUCLEOTIDE SEQUENCE [LARGE SCALE GENOMIC DNA]</scope>
    <source>
        <strain evidence="1 2">120-4 pot B 10/14</strain>
    </source>
</reference>